<dbReference type="EMBL" id="MT631280">
    <property type="protein sequence ID" value="QNO47877.1"/>
    <property type="molecule type" value="Genomic_DNA"/>
</dbReference>
<gene>
    <name evidence="5" type="ORF">DJFEGNLO_00031</name>
</gene>
<dbReference type="Pfam" id="PF00160">
    <property type="entry name" value="Pro_isomerase"/>
    <property type="match status" value="1"/>
</dbReference>
<dbReference type="GO" id="GO:0004553">
    <property type="term" value="F:hydrolase activity, hydrolyzing O-glycosyl compounds"/>
    <property type="evidence" value="ECO:0007669"/>
    <property type="project" value="InterPro"/>
</dbReference>
<dbReference type="PANTHER" id="PTHR45625:SF4">
    <property type="entry name" value="PEPTIDYLPROLYL ISOMERASE DOMAIN AND WD REPEAT-CONTAINING PROTEIN 1"/>
    <property type="match status" value="1"/>
</dbReference>
<dbReference type="SUPFAM" id="SSF63446">
    <property type="entry name" value="Type I dockerin domain"/>
    <property type="match status" value="1"/>
</dbReference>
<dbReference type="GO" id="GO:0006457">
    <property type="term" value="P:protein folding"/>
    <property type="evidence" value="ECO:0007669"/>
    <property type="project" value="InterPro"/>
</dbReference>
<dbReference type="PANTHER" id="PTHR45625">
    <property type="entry name" value="PEPTIDYL-PROLYL CIS-TRANS ISOMERASE-RELATED"/>
    <property type="match status" value="1"/>
</dbReference>
<keyword evidence="2" id="KW-0697">Rotamase</keyword>
<dbReference type="InterPro" id="IPR036439">
    <property type="entry name" value="Dockerin_dom_sf"/>
</dbReference>
<dbReference type="InterPro" id="IPR044666">
    <property type="entry name" value="Cyclophilin_A-like"/>
</dbReference>
<dbReference type="InterPro" id="IPR020892">
    <property type="entry name" value="Cyclophilin-type_PPIase_CS"/>
</dbReference>
<dbReference type="PRINTS" id="PR00153">
    <property type="entry name" value="CSAPPISMRASE"/>
</dbReference>
<dbReference type="SUPFAM" id="SSF50891">
    <property type="entry name" value="Cyclophilin-like"/>
    <property type="match status" value="1"/>
</dbReference>
<evidence type="ECO:0000256" key="3">
    <source>
        <dbReference type="ARBA" id="ARBA00023235"/>
    </source>
</evidence>
<sequence>MPQKGDLNGDDQITPADAAIALAIAAGGAHNPAADMSGEGKVTSLDALMILQAAVDSTTLKENRSAVIETSMGTITAELYGQRVPDTTANFIDLVESGLYDGLIFHRVIDDFVIQGGCPNGDGIGGSGKTIELEIHPDLTHVDGAIAMARSQDPDSASSQFYICDGAQHRLDGQYAVFGRVIDGIDVVRVIAEIATDSRDKPIEDVVIIKISTIDRE</sequence>
<keyword evidence="3" id="KW-0413">Isomerase</keyword>
<evidence type="ECO:0000256" key="2">
    <source>
        <dbReference type="ARBA" id="ARBA00023110"/>
    </source>
</evidence>
<accession>A0A7G9YIP3</accession>
<dbReference type="GO" id="GO:0000272">
    <property type="term" value="P:polysaccharide catabolic process"/>
    <property type="evidence" value="ECO:0007669"/>
    <property type="project" value="InterPro"/>
</dbReference>
<dbReference type="InterPro" id="IPR029000">
    <property type="entry name" value="Cyclophilin-like_dom_sf"/>
</dbReference>
<proteinExistence type="predicted"/>
<dbReference type="CDD" id="cd00317">
    <property type="entry name" value="cyclophilin"/>
    <property type="match status" value="1"/>
</dbReference>
<dbReference type="InterPro" id="IPR002105">
    <property type="entry name" value="Dockerin_1_rpt"/>
</dbReference>
<dbReference type="PROSITE" id="PS00170">
    <property type="entry name" value="CSA_PPIASE_1"/>
    <property type="match status" value="1"/>
</dbReference>
<evidence type="ECO:0000259" key="4">
    <source>
        <dbReference type="PROSITE" id="PS50072"/>
    </source>
</evidence>
<dbReference type="Gene3D" id="1.10.1330.10">
    <property type="entry name" value="Dockerin domain"/>
    <property type="match status" value="1"/>
</dbReference>
<evidence type="ECO:0000256" key="1">
    <source>
        <dbReference type="ARBA" id="ARBA00013194"/>
    </source>
</evidence>
<feature type="domain" description="PPIase cyclophilin-type" evidence="4">
    <location>
        <begin position="69"/>
        <end position="213"/>
    </location>
</feature>
<name>A0A7G9YIP3_9EURY</name>
<dbReference type="EC" id="5.2.1.8" evidence="1"/>
<dbReference type="InterPro" id="IPR002130">
    <property type="entry name" value="Cyclophilin-type_PPIase_dom"/>
</dbReference>
<dbReference type="GO" id="GO:0003755">
    <property type="term" value="F:peptidyl-prolyl cis-trans isomerase activity"/>
    <property type="evidence" value="ECO:0007669"/>
    <property type="project" value="UniProtKB-KW"/>
</dbReference>
<dbReference type="Pfam" id="PF00404">
    <property type="entry name" value="Dockerin_1"/>
    <property type="match status" value="1"/>
</dbReference>
<dbReference type="PROSITE" id="PS50072">
    <property type="entry name" value="CSA_PPIASE_2"/>
    <property type="match status" value="1"/>
</dbReference>
<reference evidence="5" key="1">
    <citation type="submission" date="2020-06" db="EMBL/GenBank/DDBJ databases">
        <title>Unique genomic features of the anaerobic methanotrophic archaea.</title>
        <authorList>
            <person name="Chadwick G.L."/>
            <person name="Skennerton C.T."/>
            <person name="Laso-Perez R."/>
            <person name="Leu A.O."/>
            <person name="Speth D.R."/>
            <person name="Yu H."/>
            <person name="Morgan-Lang C."/>
            <person name="Hatzenpichler R."/>
            <person name="Goudeau D."/>
            <person name="Malmstrom R."/>
            <person name="Brazelton W.J."/>
            <person name="Woyke T."/>
            <person name="Hallam S.J."/>
            <person name="Tyson G.W."/>
            <person name="Wegener G."/>
            <person name="Boetius A."/>
            <person name="Orphan V."/>
        </authorList>
    </citation>
    <scope>NUCLEOTIDE SEQUENCE</scope>
</reference>
<dbReference type="Gene3D" id="2.40.100.10">
    <property type="entry name" value="Cyclophilin-like"/>
    <property type="match status" value="1"/>
</dbReference>
<organism evidence="5">
    <name type="scientific">Candidatus Methanogaster sp. ANME-2c ERB4</name>
    <dbReference type="NCBI Taxonomy" id="2759911"/>
    <lineage>
        <taxon>Archaea</taxon>
        <taxon>Methanobacteriati</taxon>
        <taxon>Methanobacteriota</taxon>
        <taxon>Stenosarchaea group</taxon>
        <taxon>Methanomicrobia</taxon>
        <taxon>Methanosarcinales</taxon>
        <taxon>ANME-2 cluster</taxon>
        <taxon>Candidatus Methanogasteraceae</taxon>
        <taxon>Candidatus Methanogaster</taxon>
    </lineage>
</organism>
<evidence type="ECO:0000313" key="5">
    <source>
        <dbReference type="EMBL" id="QNO47877.1"/>
    </source>
</evidence>
<protein>
    <recommendedName>
        <fullName evidence="1">peptidylprolyl isomerase</fullName>
        <ecNumber evidence="1">5.2.1.8</ecNumber>
    </recommendedName>
</protein>
<dbReference type="AlphaFoldDB" id="A0A7G9YIP3"/>